<accession>A0A9X2FUF9</accession>
<dbReference type="Pfam" id="PF00535">
    <property type="entry name" value="Glycos_transf_2"/>
    <property type="match status" value="1"/>
</dbReference>
<dbReference type="InterPro" id="IPR050834">
    <property type="entry name" value="Glycosyltransf_2"/>
</dbReference>
<dbReference type="InterPro" id="IPR001173">
    <property type="entry name" value="Glyco_trans_2-like"/>
</dbReference>
<evidence type="ECO:0000313" key="2">
    <source>
        <dbReference type="EMBL" id="MCP1170575.1"/>
    </source>
</evidence>
<feature type="domain" description="Glycosyltransferase 2-like" evidence="1">
    <location>
        <begin position="12"/>
        <end position="132"/>
    </location>
</feature>
<dbReference type="RefSeq" id="WP_253335288.1">
    <property type="nucleotide sequence ID" value="NZ_JAMYXC010000313.1"/>
</dbReference>
<comment type="caution">
    <text evidence="2">The sequence shown here is derived from an EMBL/GenBank/DDBJ whole genome shotgun (WGS) entry which is preliminary data.</text>
</comment>
<organism evidence="2 3">
    <name type="scientific">Limimaricola litoreus</name>
    <dbReference type="NCBI Taxonomy" id="2955316"/>
    <lineage>
        <taxon>Bacteria</taxon>
        <taxon>Pseudomonadati</taxon>
        <taxon>Pseudomonadota</taxon>
        <taxon>Alphaproteobacteria</taxon>
        <taxon>Rhodobacterales</taxon>
        <taxon>Paracoccaceae</taxon>
        <taxon>Limimaricola</taxon>
    </lineage>
</organism>
<reference evidence="2" key="1">
    <citation type="submission" date="2022-06" db="EMBL/GenBank/DDBJ databases">
        <title>Limimaricola sediminis sp. nov., isolated from an intertidal sediment.</title>
        <authorList>
            <person name="Shao X."/>
        </authorList>
    </citation>
    <scope>NUCLEOTIDE SEQUENCE</scope>
    <source>
        <strain evidence="2">ASW11-118</strain>
    </source>
</reference>
<proteinExistence type="predicted"/>
<dbReference type="InterPro" id="IPR029044">
    <property type="entry name" value="Nucleotide-diphossugar_trans"/>
</dbReference>
<dbReference type="AlphaFoldDB" id="A0A9X2FUF9"/>
<protein>
    <submittedName>
        <fullName evidence="2">Glycosyltransferase</fullName>
    </submittedName>
</protein>
<dbReference type="Gene3D" id="3.90.550.10">
    <property type="entry name" value="Spore Coat Polysaccharide Biosynthesis Protein SpsA, Chain A"/>
    <property type="match status" value="1"/>
</dbReference>
<keyword evidence="3" id="KW-1185">Reference proteome</keyword>
<sequence length="323" mass="36020">MNEDGTVTPEVTVIMAAWNAQATVVRAIRSALDQNVPLEIVVVDDCSSDRTLALVEELAMREPRLKVLQQAYNQGPAAARNRALVESRAEWVTVLDSDDWMESGRLAALLAFARHRDADFVADDIWKIDEGAPISERRAMLGDVDDPQILSAGRFISSNLTAEHGGRREMGFLKPLMRRQFLLQNELRYDEAIRLGEDYVLYTKALLDGAVFMLVPPAGYVATVRSTSLSGRHATDVHARLAAADRDMLCRQDLPAATKQALEAHLLEQRQKLAWRRLIDAVRDTDPVGAARCFWAPPRVVADLLSRLTRESITRVRQRVGLG</sequence>
<dbReference type="PANTHER" id="PTHR43685:SF2">
    <property type="entry name" value="GLYCOSYLTRANSFERASE 2-LIKE DOMAIN-CONTAINING PROTEIN"/>
    <property type="match status" value="1"/>
</dbReference>
<dbReference type="Proteomes" id="UP001139477">
    <property type="component" value="Unassembled WGS sequence"/>
</dbReference>
<gene>
    <name evidence="2" type="ORF">NHG85_18895</name>
</gene>
<evidence type="ECO:0000313" key="3">
    <source>
        <dbReference type="Proteomes" id="UP001139477"/>
    </source>
</evidence>
<dbReference type="SUPFAM" id="SSF53448">
    <property type="entry name" value="Nucleotide-diphospho-sugar transferases"/>
    <property type="match status" value="1"/>
</dbReference>
<evidence type="ECO:0000259" key="1">
    <source>
        <dbReference type="Pfam" id="PF00535"/>
    </source>
</evidence>
<dbReference type="CDD" id="cd00761">
    <property type="entry name" value="Glyco_tranf_GTA_type"/>
    <property type="match status" value="1"/>
</dbReference>
<dbReference type="EMBL" id="JAMYXC010000313">
    <property type="protein sequence ID" value="MCP1170575.1"/>
    <property type="molecule type" value="Genomic_DNA"/>
</dbReference>
<name>A0A9X2FUF9_9RHOB</name>
<dbReference type="PANTHER" id="PTHR43685">
    <property type="entry name" value="GLYCOSYLTRANSFERASE"/>
    <property type="match status" value="1"/>
</dbReference>